<evidence type="ECO:0000313" key="2">
    <source>
        <dbReference type="Proteomes" id="UP000035704"/>
    </source>
</evidence>
<dbReference type="AlphaFoldDB" id="A0A0D8IE41"/>
<sequence length="63" mass="7220">MWTVVYMANTREDAQHIEKILVKEGFLVKVKPISKNNDQGTCEILVPRSEVEEVHTILLQQGL</sequence>
<reference evidence="1 2" key="1">
    <citation type="submission" date="2014-10" db="EMBL/GenBank/DDBJ databases">
        <title>Genome sequence of Clostridium aceticum DSM 1496.</title>
        <authorList>
            <person name="Poehlein A."/>
            <person name="Schiel-Bengelsdorf B."/>
            <person name="Gottschalk G."/>
            <person name="Duerre P."/>
            <person name="Daniel R."/>
        </authorList>
    </citation>
    <scope>NUCLEOTIDE SEQUENCE [LARGE SCALE GENOMIC DNA]</scope>
    <source>
        <strain evidence="1 2">DSM 1496</strain>
    </source>
</reference>
<proteinExistence type="predicted"/>
<dbReference type="STRING" id="84022.CACET_c32340"/>
<gene>
    <name evidence="1" type="ORF">CACET_c32340</name>
</gene>
<organism evidence="1 2">
    <name type="scientific">Clostridium aceticum</name>
    <dbReference type="NCBI Taxonomy" id="84022"/>
    <lineage>
        <taxon>Bacteria</taxon>
        <taxon>Bacillati</taxon>
        <taxon>Bacillota</taxon>
        <taxon>Clostridia</taxon>
        <taxon>Eubacteriales</taxon>
        <taxon>Clostridiaceae</taxon>
        <taxon>Clostridium</taxon>
    </lineage>
</organism>
<dbReference type="Proteomes" id="UP000035704">
    <property type="component" value="Chromosome"/>
</dbReference>
<accession>A0A0D8IE41</accession>
<dbReference type="PATRIC" id="fig|84022.5.peg.3421"/>
<dbReference type="KEGG" id="cace:CACET_c32340"/>
<dbReference type="RefSeq" id="WP_044824130.1">
    <property type="nucleotide sequence ID" value="NZ_CP009687.1"/>
</dbReference>
<dbReference type="OrthoDB" id="1684603at2"/>
<name>A0A0D8IE41_9CLOT</name>
<evidence type="ECO:0000313" key="1">
    <source>
        <dbReference type="EMBL" id="AKL96678.1"/>
    </source>
</evidence>
<protein>
    <submittedName>
        <fullName evidence="1">Uncharacterized protein</fullName>
    </submittedName>
</protein>
<keyword evidence="2" id="KW-1185">Reference proteome</keyword>
<dbReference type="EMBL" id="CP009687">
    <property type="protein sequence ID" value="AKL96678.1"/>
    <property type="molecule type" value="Genomic_DNA"/>
</dbReference>